<dbReference type="AlphaFoldDB" id="A0A917RR30"/>
<organism evidence="3 4">
    <name type="scientific">Nocardia jinanensis</name>
    <dbReference type="NCBI Taxonomy" id="382504"/>
    <lineage>
        <taxon>Bacteria</taxon>
        <taxon>Bacillati</taxon>
        <taxon>Actinomycetota</taxon>
        <taxon>Actinomycetes</taxon>
        <taxon>Mycobacteriales</taxon>
        <taxon>Nocardiaceae</taxon>
        <taxon>Nocardia</taxon>
    </lineage>
</organism>
<feature type="transmembrane region" description="Helical" evidence="1">
    <location>
        <begin position="118"/>
        <end position="137"/>
    </location>
</feature>
<feature type="transmembrane region" description="Helical" evidence="1">
    <location>
        <begin position="69"/>
        <end position="89"/>
    </location>
</feature>
<dbReference type="EMBL" id="BMMH01000007">
    <property type="protein sequence ID" value="GGL19941.1"/>
    <property type="molecule type" value="Genomic_DNA"/>
</dbReference>
<keyword evidence="4" id="KW-1185">Reference proteome</keyword>
<dbReference type="InterPro" id="IPR055568">
    <property type="entry name" value="DUF7144"/>
</dbReference>
<keyword evidence="1" id="KW-0812">Transmembrane</keyword>
<evidence type="ECO:0000313" key="3">
    <source>
        <dbReference type="EMBL" id="GGL19941.1"/>
    </source>
</evidence>
<name>A0A917RR30_9NOCA</name>
<dbReference type="Pfam" id="PF23636">
    <property type="entry name" value="DUF7144"/>
    <property type="match status" value="1"/>
</dbReference>
<dbReference type="Proteomes" id="UP000638263">
    <property type="component" value="Unassembled WGS sequence"/>
</dbReference>
<feature type="transmembrane region" description="Helical" evidence="1">
    <location>
        <begin position="21"/>
        <end position="49"/>
    </location>
</feature>
<reference evidence="3" key="1">
    <citation type="journal article" date="2014" name="Int. J. Syst. Evol. Microbiol.">
        <title>Complete genome sequence of Corynebacterium casei LMG S-19264T (=DSM 44701T), isolated from a smear-ripened cheese.</title>
        <authorList>
            <consortium name="US DOE Joint Genome Institute (JGI-PGF)"/>
            <person name="Walter F."/>
            <person name="Albersmeier A."/>
            <person name="Kalinowski J."/>
            <person name="Ruckert C."/>
        </authorList>
    </citation>
    <scope>NUCLEOTIDE SEQUENCE</scope>
    <source>
        <strain evidence="3">CGMCC 4.3508</strain>
    </source>
</reference>
<keyword evidence="1" id="KW-0472">Membrane</keyword>
<sequence>MTTAREPMAGTSGHTPRRQGVAAGTSIAAAILLLTVGVLSVLEGIAAVAEDELFVVGVDYVYAFDVTTWGWIHIVLGAVLIISAFGLMTGTSWGRGLAIGIAALSILANFLWLPYYPWWSILIIALNIVVIWAIATWRPQS</sequence>
<protein>
    <recommendedName>
        <fullName evidence="2">DUF7144 domain-containing protein</fullName>
    </recommendedName>
</protein>
<comment type="caution">
    <text evidence="3">The sequence shown here is derived from an EMBL/GenBank/DDBJ whole genome shotgun (WGS) entry which is preliminary data.</text>
</comment>
<evidence type="ECO:0000256" key="1">
    <source>
        <dbReference type="SAM" id="Phobius"/>
    </source>
</evidence>
<accession>A0A917RR30</accession>
<proteinExistence type="predicted"/>
<evidence type="ECO:0000259" key="2">
    <source>
        <dbReference type="Pfam" id="PF23636"/>
    </source>
</evidence>
<dbReference type="RefSeq" id="WP_058853788.1">
    <property type="nucleotide sequence ID" value="NZ_BMMH01000007.1"/>
</dbReference>
<evidence type="ECO:0000313" key="4">
    <source>
        <dbReference type="Proteomes" id="UP000638263"/>
    </source>
</evidence>
<feature type="domain" description="DUF7144" evidence="2">
    <location>
        <begin position="27"/>
        <end position="138"/>
    </location>
</feature>
<gene>
    <name evidence="3" type="ORF">GCM10011588_38350</name>
</gene>
<feature type="transmembrane region" description="Helical" evidence="1">
    <location>
        <begin position="96"/>
        <end position="112"/>
    </location>
</feature>
<reference evidence="3" key="2">
    <citation type="submission" date="2020-09" db="EMBL/GenBank/DDBJ databases">
        <authorList>
            <person name="Sun Q."/>
            <person name="Zhou Y."/>
        </authorList>
    </citation>
    <scope>NUCLEOTIDE SEQUENCE</scope>
    <source>
        <strain evidence="3">CGMCC 4.3508</strain>
    </source>
</reference>
<keyword evidence="1" id="KW-1133">Transmembrane helix</keyword>